<feature type="transmembrane region" description="Helical" evidence="1">
    <location>
        <begin position="193"/>
        <end position="213"/>
    </location>
</feature>
<dbReference type="EMBL" id="JAZGQO010000004">
    <property type="protein sequence ID" value="KAK6187920.1"/>
    <property type="molecule type" value="Genomic_DNA"/>
</dbReference>
<evidence type="ECO:0000313" key="3">
    <source>
        <dbReference type="Proteomes" id="UP001347796"/>
    </source>
</evidence>
<dbReference type="Proteomes" id="UP001347796">
    <property type="component" value="Unassembled WGS sequence"/>
</dbReference>
<dbReference type="InterPro" id="IPR027197">
    <property type="entry name" value="SLC43A3"/>
</dbReference>
<evidence type="ECO:0000313" key="2">
    <source>
        <dbReference type="EMBL" id="KAK6187920.1"/>
    </source>
</evidence>
<feature type="transmembrane region" description="Helical" evidence="1">
    <location>
        <begin position="7"/>
        <end position="35"/>
    </location>
</feature>
<dbReference type="AlphaFoldDB" id="A0AAN8QC56"/>
<gene>
    <name evidence="2" type="ORF">SNE40_005840</name>
</gene>
<dbReference type="PANTHER" id="PTHR20765">
    <property type="entry name" value="SOLUTE CARRIER FAMILY 43 MEMBER 3-RELATED"/>
    <property type="match status" value="1"/>
</dbReference>
<feature type="transmembrane region" description="Helical" evidence="1">
    <location>
        <begin position="322"/>
        <end position="345"/>
    </location>
</feature>
<feature type="transmembrane region" description="Helical" evidence="1">
    <location>
        <begin position="392"/>
        <end position="414"/>
    </location>
</feature>
<feature type="transmembrane region" description="Helical" evidence="1">
    <location>
        <begin position="426"/>
        <end position="444"/>
    </location>
</feature>
<dbReference type="Pfam" id="PF07690">
    <property type="entry name" value="MFS_1"/>
    <property type="match status" value="1"/>
</dbReference>
<feature type="transmembrane region" description="Helical" evidence="1">
    <location>
        <begin position="74"/>
        <end position="92"/>
    </location>
</feature>
<organism evidence="2 3">
    <name type="scientific">Patella caerulea</name>
    <name type="common">Rayed Mediterranean limpet</name>
    <dbReference type="NCBI Taxonomy" id="87958"/>
    <lineage>
        <taxon>Eukaryota</taxon>
        <taxon>Metazoa</taxon>
        <taxon>Spiralia</taxon>
        <taxon>Lophotrochozoa</taxon>
        <taxon>Mollusca</taxon>
        <taxon>Gastropoda</taxon>
        <taxon>Patellogastropoda</taxon>
        <taxon>Patelloidea</taxon>
        <taxon>Patellidae</taxon>
        <taxon>Patella</taxon>
    </lineage>
</organism>
<reference evidence="2 3" key="1">
    <citation type="submission" date="2024-01" db="EMBL/GenBank/DDBJ databases">
        <title>The genome of the rayed Mediterranean limpet Patella caerulea (Linnaeus, 1758).</title>
        <authorList>
            <person name="Anh-Thu Weber A."/>
            <person name="Halstead-Nussloch G."/>
        </authorList>
    </citation>
    <scope>NUCLEOTIDE SEQUENCE [LARGE SCALE GENOMIC DNA]</scope>
    <source>
        <strain evidence="2">AATW-2023a</strain>
        <tissue evidence="2">Whole specimen</tissue>
    </source>
</reference>
<comment type="caution">
    <text evidence="2">The sequence shown here is derived from an EMBL/GenBank/DDBJ whole genome shotgun (WGS) entry which is preliminary data.</text>
</comment>
<dbReference type="Gene3D" id="1.20.1250.20">
    <property type="entry name" value="MFS general substrate transporter like domains"/>
    <property type="match status" value="1"/>
</dbReference>
<dbReference type="SUPFAM" id="SSF103473">
    <property type="entry name" value="MFS general substrate transporter"/>
    <property type="match status" value="1"/>
</dbReference>
<keyword evidence="3" id="KW-1185">Reference proteome</keyword>
<sequence>MALLKSYLAVVWCFMETLLFGGLIYGWGSLVFILIDEGVYSDLCENIPVNLTSNISLVNNSSVTKPNCEGQDSMLTLVFTVASFLFCAGCAAMGQINYRFGTRITRIISFLLFELGALLIAFVSPSVPWLIFPGLTLIGVGGIPLLITNTQISNLFQKGSSTIVGLICGAFDGSSGVQLLVKIAYENGFSRQNSYFVLIGLHTLVLVSTFVFLPKGFIPKPQSIEISEVEFDKENNVHITEIGNSTETDDKDVVKFKLVKKEKLSMKEEKKLPSLKSCLFSSTYILHVVWVCVLQLRFYYYIATLNPWLNNLLHADHSQVSYFTNVSMYLLILGVVTSPLSGMVYDLCKMISTGSRSELRRDLLPAVPPLIIGSSLGLLASVLVLIPSTEILYVLFITVTIFRSFLYSVAAAFLNAMFPSEYFGLLYGWMVIAAGIFSFFQFPLFKWSEATNFTQVNVFLLCFLFVSLIHPFYQWWRCRQAESSLLMEENKTDN</sequence>
<keyword evidence="1" id="KW-0812">Transmembrane</keyword>
<dbReference type="PANTHER" id="PTHR20765:SF1">
    <property type="entry name" value="EQUILIBRATIVE NUCLEOBASE TRANSPORTER 1"/>
    <property type="match status" value="1"/>
</dbReference>
<evidence type="ECO:0008006" key="4">
    <source>
        <dbReference type="Google" id="ProtNLM"/>
    </source>
</evidence>
<keyword evidence="1" id="KW-1133">Transmembrane helix</keyword>
<proteinExistence type="predicted"/>
<keyword evidence="1" id="KW-0472">Membrane</keyword>
<feature type="transmembrane region" description="Helical" evidence="1">
    <location>
        <begin position="278"/>
        <end position="302"/>
    </location>
</feature>
<protein>
    <recommendedName>
        <fullName evidence="4">Solute carrier family 43 member 3</fullName>
    </recommendedName>
</protein>
<feature type="transmembrane region" description="Helical" evidence="1">
    <location>
        <begin position="104"/>
        <end position="123"/>
    </location>
</feature>
<feature type="transmembrane region" description="Helical" evidence="1">
    <location>
        <begin position="366"/>
        <end position="386"/>
    </location>
</feature>
<feature type="transmembrane region" description="Helical" evidence="1">
    <location>
        <begin position="456"/>
        <end position="476"/>
    </location>
</feature>
<feature type="transmembrane region" description="Helical" evidence="1">
    <location>
        <begin position="159"/>
        <end position="181"/>
    </location>
</feature>
<accession>A0AAN8QC56</accession>
<evidence type="ECO:0000256" key="1">
    <source>
        <dbReference type="SAM" id="Phobius"/>
    </source>
</evidence>
<dbReference type="InterPro" id="IPR011701">
    <property type="entry name" value="MFS"/>
</dbReference>
<dbReference type="InterPro" id="IPR036259">
    <property type="entry name" value="MFS_trans_sf"/>
</dbReference>
<name>A0AAN8QC56_PATCE</name>
<dbReference type="GO" id="GO:0022857">
    <property type="term" value="F:transmembrane transporter activity"/>
    <property type="evidence" value="ECO:0007669"/>
    <property type="project" value="InterPro"/>
</dbReference>